<organism evidence="7 8">
    <name type="scientific">Actinoplanes philippinensis</name>
    <dbReference type="NCBI Taxonomy" id="35752"/>
    <lineage>
        <taxon>Bacteria</taxon>
        <taxon>Bacillati</taxon>
        <taxon>Actinomycetota</taxon>
        <taxon>Actinomycetes</taxon>
        <taxon>Micromonosporales</taxon>
        <taxon>Micromonosporaceae</taxon>
        <taxon>Actinoplanes</taxon>
    </lineage>
</organism>
<keyword evidence="3" id="KW-0804">Transcription</keyword>
<name>A0A1I2I8P0_9ACTN</name>
<evidence type="ECO:0000313" key="7">
    <source>
        <dbReference type="EMBL" id="SFF38692.1"/>
    </source>
</evidence>
<dbReference type="STRING" id="35752.SAMN05421541_109443"/>
<dbReference type="EMBL" id="FONV01000009">
    <property type="protein sequence ID" value="SFF38692.1"/>
    <property type="molecule type" value="Genomic_DNA"/>
</dbReference>
<dbReference type="PANTHER" id="PTHR30055">
    <property type="entry name" value="HTH-TYPE TRANSCRIPTIONAL REGULATOR RUTR"/>
    <property type="match status" value="1"/>
</dbReference>
<reference evidence="7 8" key="1">
    <citation type="submission" date="2016-10" db="EMBL/GenBank/DDBJ databases">
        <authorList>
            <person name="de Groot N.N."/>
        </authorList>
    </citation>
    <scope>NUCLEOTIDE SEQUENCE [LARGE SCALE GENOMIC DNA]</scope>
    <source>
        <strain evidence="7 8">DSM 43019</strain>
    </source>
</reference>
<dbReference type="GO" id="GO:0000976">
    <property type="term" value="F:transcription cis-regulatory region binding"/>
    <property type="evidence" value="ECO:0007669"/>
    <property type="project" value="TreeGrafter"/>
</dbReference>
<keyword evidence="2 4" id="KW-0238">DNA-binding</keyword>
<evidence type="ECO:0000256" key="1">
    <source>
        <dbReference type="ARBA" id="ARBA00023015"/>
    </source>
</evidence>
<evidence type="ECO:0000256" key="2">
    <source>
        <dbReference type="ARBA" id="ARBA00023125"/>
    </source>
</evidence>
<dbReference type="PRINTS" id="PR00455">
    <property type="entry name" value="HTHTETR"/>
</dbReference>
<protein>
    <submittedName>
        <fullName evidence="7">DNA-binding transcriptional regulator, AcrR family</fullName>
    </submittedName>
</protein>
<dbReference type="InterPro" id="IPR001647">
    <property type="entry name" value="HTH_TetR"/>
</dbReference>
<dbReference type="SUPFAM" id="SSF48498">
    <property type="entry name" value="Tetracyclin repressor-like, C-terminal domain"/>
    <property type="match status" value="1"/>
</dbReference>
<dbReference type="Pfam" id="PF00440">
    <property type="entry name" value="TetR_N"/>
    <property type="match status" value="1"/>
</dbReference>
<evidence type="ECO:0000256" key="3">
    <source>
        <dbReference type="ARBA" id="ARBA00023163"/>
    </source>
</evidence>
<dbReference type="Gene3D" id="1.10.10.60">
    <property type="entry name" value="Homeodomain-like"/>
    <property type="match status" value="1"/>
</dbReference>
<keyword evidence="8" id="KW-1185">Reference proteome</keyword>
<feature type="DNA-binding region" description="H-T-H motif" evidence="4">
    <location>
        <begin position="44"/>
        <end position="63"/>
    </location>
</feature>
<dbReference type="InterPro" id="IPR050109">
    <property type="entry name" value="HTH-type_TetR-like_transc_reg"/>
</dbReference>
<dbReference type="InterPro" id="IPR011075">
    <property type="entry name" value="TetR_C"/>
</dbReference>
<proteinExistence type="predicted"/>
<dbReference type="SUPFAM" id="SSF46689">
    <property type="entry name" value="Homeodomain-like"/>
    <property type="match status" value="1"/>
</dbReference>
<dbReference type="Pfam" id="PF16859">
    <property type="entry name" value="TetR_C_11"/>
    <property type="match status" value="1"/>
</dbReference>
<feature type="domain" description="HTH tetR-type" evidence="6">
    <location>
        <begin position="21"/>
        <end position="81"/>
    </location>
</feature>
<sequence length="209" mass="22036">MPGVTTGEPETPATLGRPRDPDLEQAILDATVEVILQRGYSATKLDEIARRAGTGKAAIYRRWASKTDLVIAAAQSLQAEVTLPDEGSLRDDLLVCVRHYVTPTARAALVLANVLNEMPHDDDVREAAIASIARPAAQALRTVIDRWIAGGAVDPAVPAGLVASIVPSMAFHRVALLRQGLDEETAVALVDSVLLPALGVATPRPACDA</sequence>
<keyword evidence="1" id="KW-0805">Transcription regulation</keyword>
<dbReference type="Gene3D" id="1.10.357.10">
    <property type="entry name" value="Tetracycline Repressor, domain 2"/>
    <property type="match status" value="1"/>
</dbReference>
<accession>A0A1I2I8P0</accession>
<gene>
    <name evidence="7" type="ORF">SAMN05421541_109443</name>
</gene>
<evidence type="ECO:0000256" key="4">
    <source>
        <dbReference type="PROSITE-ProRule" id="PRU00335"/>
    </source>
</evidence>
<dbReference type="InterPro" id="IPR009057">
    <property type="entry name" value="Homeodomain-like_sf"/>
</dbReference>
<dbReference type="GO" id="GO:0003700">
    <property type="term" value="F:DNA-binding transcription factor activity"/>
    <property type="evidence" value="ECO:0007669"/>
    <property type="project" value="TreeGrafter"/>
</dbReference>
<dbReference type="PROSITE" id="PS50977">
    <property type="entry name" value="HTH_TETR_2"/>
    <property type="match status" value="1"/>
</dbReference>
<evidence type="ECO:0000259" key="6">
    <source>
        <dbReference type="PROSITE" id="PS50977"/>
    </source>
</evidence>
<evidence type="ECO:0000313" key="8">
    <source>
        <dbReference type="Proteomes" id="UP000199645"/>
    </source>
</evidence>
<evidence type="ECO:0000256" key="5">
    <source>
        <dbReference type="SAM" id="MobiDB-lite"/>
    </source>
</evidence>
<dbReference type="InterPro" id="IPR036271">
    <property type="entry name" value="Tet_transcr_reg_TetR-rel_C_sf"/>
</dbReference>
<feature type="region of interest" description="Disordered" evidence="5">
    <location>
        <begin position="1"/>
        <end position="20"/>
    </location>
</feature>
<dbReference type="OrthoDB" id="9796019at2"/>
<dbReference type="PANTHER" id="PTHR30055:SF148">
    <property type="entry name" value="TETR-FAMILY TRANSCRIPTIONAL REGULATOR"/>
    <property type="match status" value="1"/>
</dbReference>
<dbReference type="Proteomes" id="UP000199645">
    <property type="component" value="Unassembled WGS sequence"/>
</dbReference>
<dbReference type="AlphaFoldDB" id="A0A1I2I8P0"/>